<dbReference type="PROSITE" id="PS51257">
    <property type="entry name" value="PROKAR_LIPOPROTEIN"/>
    <property type="match status" value="1"/>
</dbReference>
<dbReference type="AlphaFoldDB" id="A0A6B2M5K3"/>
<dbReference type="InterPro" id="IPR015943">
    <property type="entry name" value="WD40/YVTN_repeat-like_dom_sf"/>
</dbReference>
<accession>A0A6B2M5K3</accession>
<dbReference type="EMBL" id="JAAGNX010000003">
    <property type="protein sequence ID" value="NDV63407.1"/>
    <property type="molecule type" value="Genomic_DNA"/>
</dbReference>
<dbReference type="CDD" id="cd15482">
    <property type="entry name" value="Sialidase_non-viral"/>
    <property type="match status" value="1"/>
</dbReference>
<evidence type="ECO:0008006" key="4">
    <source>
        <dbReference type="Google" id="ProtNLM"/>
    </source>
</evidence>
<dbReference type="PANTHER" id="PTHR12106">
    <property type="entry name" value="SORTILIN RELATED"/>
    <property type="match status" value="1"/>
</dbReference>
<organism evidence="2 3">
    <name type="scientific">Oceanipulchritudo coccoides</name>
    <dbReference type="NCBI Taxonomy" id="2706888"/>
    <lineage>
        <taxon>Bacteria</taxon>
        <taxon>Pseudomonadati</taxon>
        <taxon>Verrucomicrobiota</taxon>
        <taxon>Opitutia</taxon>
        <taxon>Puniceicoccales</taxon>
        <taxon>Oceanipulchritudinaceae</taxon>
        <taxon>Oceanipulchritudo</taxon>
    </lineage>
</organism>
<dbReference type="Gene3D" id="2.130.10.10">
    <property type="entry name" value="YVTN repeat-like/Quinoprotein amine dehydrogenase"/>
    <property type="match status" value="2"/>
</dbReference>
<proteinExistence type="predicted"/>
<dbReference type="PANTHER" id="PTHR12106:SF27">
    <property type="entry name" value="SORTILIN-RELATED RECEPTOR"/>
    <property type="match status" value="1"/>
</dbReference>
<feature type="chain" id="PRO_5025493188" description="Photosynthesis system II assembly factor Ycf48/Hcf136-like domain-containing protein" evidence="1">
    <location>
        <begin position="26"/>
        <end position="379"/>
    </location>
</feature>
<sequence length="379" mass="40870">MKDNIRRTLGLAISPLLLACLSACSTGETTTASAPKAAPEGRFPSVEVVNVFEPEGESNVRSSFPLATDSGLIGTEESADIFKTVDGGLSWRKVFDGGTEWGIADVRNYIRGQDGNIYITTTEPATIGRSTDEGETWQLVTTAKASRTVGLVQLDNGAMLVGLRRSQNGKTSLLRSEDYFATDQWIVVSEDEPRQNVTCFGYWGGAEVFAGIGFEGSGKVYKSTDYGLTWSLKADIPEARDVMDFFKAGDDICVLVSGTGSIFKSSDNGESWSKTRQFYPKGFLGQCVPYERDGKAYLLMSATDQSREIYRHLVLISDDLGASWHEWVDLAQEAKGKVKGSNETGGGASNISVLSEDAIVIGVGNHAVQGRAYTLRVGG</sequence>
<feature type="signal peptide" evidence="1">
    <location>
        <begin position="1"/>
        <end position="25"/>
    </location>
</feature>
<name>A0A6B2M5K3_9BACT</name>
<dbReference type="GO" id="GO:0006892">
    <property type="term" value="P:post-Golgi vesicle-mediated transport"/>
    <property type="evidence" value="ECO:0007669"/>
    <property type="project" value="TreeGrafter"/>
</dbReference>
<keyword evidence="3" id="KW-1185">Reference proteome</keyword>
<gene>
    <name evidence="2" type="ORF">G0Q06_13155</name>
</gene>
<comment type="caution">
    <text evidence="2">The sequence shown here is derived from an EMBL/GenBank/DDBJ whole genome shotgun (WGS) entry which is preliminary data.</text>
</comment>
<dbReference type="RefSeq" id="WP_163966942.1">
    <property type="nucleotide sequence ID" value="NZ_JAAGNX010000003.1"/>
</dbReference>
<evidence type="ECO:0000313" key="3">
    <source>
        <dbReference type="Proteomes" id="UP000478417"/>
    </source>
</evidence>
<reference evidence="2 3" key="1">
    <citation type="submission" date="2020-02" db="EMBL/GenBank/DDBJ databases">
        <title>Albibacoteraceae fam. nov., the first described family within the subdivision 4 Verrucomicrobia.</title>
        <authorList>
            <person name="Xi F."/>
        </authorList>
    </citation>
    <scope>NUCLEOTIDE SEQUENCE [LARGE SCALE GENOMIC DNA]</scope>
    <source>
        <strain evidence="2 3">CK1056</strain>
    </source>
</reference>
<dbReference type="InterPro" id="IPR050310">
    <property type="entry name" value="VPS10-sortilin"/>
</dbReference>
<protein>
    <recommendedName>
        <fullName evidence="4">Photosynthesis system II assembly factor Ycf48/Hcf136-like domain-containing protein</fullName>
    </recommendedName>
</protein>
<dbReference type="SUPFAM" id="SSF110296">
    <property type="entry name" value="Oligoxyloglucan reducing end-specific cellobiohydrolase"/>
    <property type="match status" value="1"/>
</dbReference>
<keyword evidence="1" id="KW-0732">Signal</keyword>
<dbReference type="GO" id="GO:0016020">
    <property type="term" value="C:membrane"/>
    <property type="evidence" value="ECO:0007669"/>
    <property type="project" value="TreeGrafter"/>
</dbReference>
<evidence type="ECO:0000256" key="1">
    <source>
        <dbReference type="SAM" id="SignalP"/>
    </source>
</evidence>
<evidence type="ECO:0000313" key="2">
    <source>
        <dbReference type="EMBL" id="NDV63407.1"/>
    </source>
</evidence>
<dbReference type="Proteomes" id="UP000478417">
    <property type="component" value="Unassembled WGS sequence"/>
</dbReference>